<proteinExistence type="inferred from homology"/>
<evidence type="ECO:0000256" key="2">
    <source>
        <dbReference type="ARBA" id="ARBA00012852"/>
    </source>
</evidence>
<keyword evidence="5" id="KW-0443">Lipid metabolism</keyword>
<protein>
    <recommendedName>
        <fullName evidence="2">NADP-retinol dehydrogenase</fullName>
        <ecNumber evidence="2">1.1.1.300</ecNumber>
    </recommendedName>
</protein>
<dbReference type="NCBIfam" id="NF004846">
    <property type="entry name" value="PRK06197.1"/>
    <property type="match status" value="1"/>
</dbReference>
<dbReference type="EMBL" id="AXCN02000482">
    <property type="status" value="NOT_ANNOTATED_CDS"/>
    <property type="molecule type" value="Genomic_DNA"/>
</dbReference>
<keyword evidence="3" id="KW-0521">NADP</keyword>
<dbReference type="PANTHER" id="PTHR43157">
    <property type="entry name" value="PHOSPHATIDYLINOSITOL-GLYCAN BIOSYNTHESIS CLASS F PROTEIN-RELATED"/>
    <property type="match status" value="1"/>
</dbReference>
<dbReference type="EnsemblMetazoa" id="AFAF010060-RA">
    <property type="protein sequence ID" value="AFAF010060-PA"/>
    <property type="gene ID" value="AFAF010060"/>
</dbReference>
<dbReference type="EC" id="1.1.1.300" evidence="2"/>
<sequence>MIEQQKQRIEMEITRQLDDLDRNVLRKMQADMHDCAARCCKDSTSSMDTVQQCVERCSVPAQRAQQHVETEINSFNSRLQRCVMDCNDTIKDKMGPNPSEGDIAKYTAEFERCAIKCVDKHVAILPNMFASMRKVLQSRSSDRMQGAVFEKNDIRADGKVVIITGANTGIGKETAHYLARRGAHVYMACRDMNKCEDARKEIVLDTRNPQVYCRECDLASMQSIRQFVKQFKAEQQRLDILINNAGVMRCPRMLTKEGIELQLGVNHMGHFLLTHLLLDTLKLSAPSRIVVLSSLAHTRGQIALDDLNSTRSYDEARAYEQSKLANVLFTRELARRLDGTGVTVNAVHPGIVDTELMRHMGIFNSWFSGIFVRPFVWPFLKSPLYGAQTTLYAVLDPDLEKVSGQYFSDCAPKEVAEQAKDDRVAKWLWAVSEKWTGTLTGTAAVS</sequence>
<dbReference type="VEuPathDB" id="VectorBase:AFAF010060"/>
<dbReference type="FunFam" id="3.40.50.720:FF:000145">
    <property type="entry name" value="Retinol dehydrogenase 12"/>
    <property type="match status" value="1"/>
</dbReference>
<evidence type="ECO:0000256" key="3">
    <source>
        <dbReference type="ARBA" id="ARBA00022857"/>
    </source>
</evidence>
<dbReference type="STRING" id="69004.A0A182QH42"/>
<evidence type="ECO:0000256" key="4">
    <source>
        <dbReference type="ARBA" id="ARBA00023002"/>
    </source>
</evidence>
<dbReference type="InterPro" id="IPR036291">
    <property type="entry name" value="NAD(P)-bd_dom_sf"/>
</dbReference>
<comment type="catalytic activity">
    <reaction evidence="6">
        <text>all-trans-retinol + NADP(+) = all-trans-retinal + NADPH + H(+)</text>
        <dbReference type="Rhea" id="RHEA:25033"/>
        <dbReference type="ChEBI" id="CHEBI:15378"/>
        <dbReference type="ChEBI" id="CHEBI:17336"/>
        <dbReference type="ChEBI" id="CHEBI:17898"/>
        <dbReference type="ChEBI" id="CHEBI:57783"/>
        <dbReference type="ChEBI" id="CHEBI:58349"/>
        <dbReference type="EC" id="1.1.1.300"/>
    </reaction>
</comment>
<keyword evidence="4" id="KW-0560">Oxidoreductase</keyword>
<dbReference type="GO" id="GO:0052650">
    <property type="term" value="F:all-trans-retinol dehydrogenase (NADP+) activity"/>
    <property type="evidence" value="ECO:0007669"/>
    <property type="project" value="UniProtKB-EC"/>
</dbReference>
<dbReference type="Pfam" id="PF05811">
    <property type="entry name" value="DUF842"/>
    <property type="match status" value="1"/>
</dbReference>
<dbReference type="Proteomes" id="UP000075886">
    <property type="component" value="Unassembled WGS sequence"/>
</dbReference>
<dbReference type="PRINTS" id="PR00080">
    <property type="entry name" value="SDRFAMILY"/>
</dbReference>
<reference evidence="8" key="2">
    <citation type="submission" date="2020-05" db="UniProtKB">
        <authorList>
            <consortium name="EnsemblMetazoa"/>
        </authorList>
    </citation>
    <scope>IDENTIFICATION</scope>
    <source>
        <strain evidence="8">FAR1</strain>
    </source>
</reference>
<dbReference type="InterPro" id="IPR002347">
    <property type="entry name" value="SDR_fam"/>
</dbReference>
<dbReference type="Pfam" id="PF00106">
    <property type="entry name" value="adh_short"/>
    <property type="match status" value="1"/>
</dbReference>
<reference evidence="9" key="1">
    <citation type="submission" date="2014-01" db="EMBL/GenBank/DDBJ databases">
        <title>The Genome Sequence of Anopheles farauti FAR1 (V2).</title>
        <authorList>
            <consortium name="The Broad Institute Genomics Platform"/>
            <person name="Neafsey D.E."/>
            <person name="Besansky N."/>
            <person name="Howell P."/>
            <person name="Walton C."/>
            <person name="Young S.K."/>
            <person name="Zeng Q."/>
            <person name="Gargeya S."/>
            <person name="Fitzgerald M."/>
            <person name="Haas B."/>
            <person name="Abouelleil A."/>
            <person name="Allen A.W."/>
            <person name="Alvarado L."/>
            <person name="Arachchi H.M."/>
            <person name="Berlin A.M."/>
            <person name="Chapman S.B."/>
            <person name="Gainer-Dewar J."/>
            <person name="Goldberg J."/>
            <person name="Griggs A."/>
            <person name="Gujja S."/>
            <person name="Hansen M."/>
            <person name="Howarth C."/>
            <person name="Imamovic A."/>
            <person name="Ireland A."/>
            <person name="Larimer J."/>
            <person name="McCowan C."/>
            <person name="Murphy C."/>
            <person name="Pearson M."/>
            <person name="Poon T.W."/>
            <person name="Priest M."/>
            <person name="Roberts A."/>
            <person name="Saif S."/>
            <person name="Shea T."/>
            <person name="Sisk P."/>
            <person name="Sykes S."/>
            <person name="Wortman J."/>
            <person name="Nusbaum C."/>
            <person name="Birren B."/>
        </authorList>
    </citation>
    <scope>NUCLEOTIDE SEQUENCE [LARGE SCALE GENOMIC DNA]</scope>
    <source>
        <strain evidence="9">FAR1</strain>
    </source>
</reference>
<evidence type="ECO:0000313" key="9">
    <source>
        <dbReference type="Proteomes" id="UP000075886"/>
    </source>
</evidence>
<evidence type="ECO:0000256" key="1">
    <source>
        <dbReference type="ARBA" id="ARBA00004891"/>
    </source>
</evidence>
<dbReference type="SUPFAM" id="SSF51735">
    <property type="entry name" value="NAD(P)-binding Rossmann-fold domains"/>
    <property type="match status" value="1"/>
</dbReference>
<comment type="pathway">
    <text evidence="1">Cofactor metabolism; retinol metabolism.</text>
</comment>
<dbReference type="AlphaFoldDB" id="A0A182QH42"/>
<accession>A0A182QH42</accession>
<dbReference type="InterPro" id="IPR008560">
    <property type="entry name" value="DUF842_euk"/>
</dbReference>
<name>A0A182QH42_9DIPT</name>
<organism evidence="8 9">
    <name type="scientific">Anopheles farauti</name>
    <dbReference type="NCBI Taxonomy" id="69004"/>
    <lineage>
        <taxon>Eukaryota</taxon>
        <taxon>Metazoa</taxon>
        <taxon>Ecdysozoa</taxon>
        <taxon>Arthropoda</taxon>
        <taxon>Hexapoda</taxon>
        <taxon>Insecta</taxon>
        <taxon>Pterygota</taxon>
        <taxon>Neoptera</taxon>
        <taxon>Endopterygota</taxon>
        <taxon>Diptera</taxon>
        <taxon>Nematocera</taxon>
        <taxon>Culicoidea</taxon>
        <taxon>Culicidae</taxon>
        <taxon>Anophelinae</taxon>
        <taxon>Anopheles</taxon>
    </lineage>
</organism>
<evidence type="ECO:0000256" key="6">
    <source>
        <dbReference type="ARBA" id="ARBA00050568"/>
    </source>
</evidence>
<comment type="similarity">
    <text evidence="7">Belongs to the short-chain dehydrogenases/reductases (SDR) family.</text>
</comment>
<evidence type="ECO:0000313" key="8">
    <source>
        <dbReference type="EnsemblMetazoa" id="AFAF010060-PA"/>
    </source>
</evidence>
<dbReference type="PANTHER" id="PTHR43157:SF31">
    <property type="entry name" value="PHOSPHATIDYLINOSITOL-GLYCAN BIOSYNTHESIS CLASS F PROTEIN"/>
    <property type="match status" value="1"/>
</dbReference>
<dbReference type="Gene3D" id="3.40.50.720">
    <property type="entry name" value="NAD(P)-binding Rossmann-like Domain"/>
    <property type="match status" value="1"/>
</dbReference>
<evidence type="ECO:0000256" key="5">
    <source>
        <dbReference type="ARBA" id="ARBA00023098"/>
    </source>
</evidence>
<dbReference type="PRINTS" id="PR00081">
    <property type="entry name" value="GDHRDH"/>
</dbReference>
<keyword evidence="9" id="KW-1185">Reference proteome</keyword>
<evidence type="ECO:0000256" key="7">
    <source>
        <dbReference type="RuleBase" id="RU000363"/>
    </source>
</evidence>